<comment type="caution">
    <text evidence="2">The sequence shown here is derived from an EMBL/GenBank/DDBJ whole genome shotgun (WGS) entry which is preliminary data.</text>
</comment>
<gene>
    <name evidence="2" type="ORF">GCM10010170_002880</name>
</gene>
<dbReference type="EMBL" id="BAAARV010000004">
    <property type="protein sequence ID" value="GAA2327327.1"/>
    <property type="molecule type" value="Genomic_DNA"/>
</dbReference>
<dbReference type="NCBIfam" id="NF040588">
    <property type="entry name" value="FxsC_Nterm"/>
    <property type="match status" value="1"/>
</dbReference>
<dbReference type="Pfam" id="PF13676">
    <property type="entry name" value="TIR_2"/>
    <property type="match status" value="1"/>
</dbReference>
<organism evidence="2 3">
    <name type="scientific">Dactylosporangium salmoneum</name>
    <dbReference type="NCBI Taxonomy" id="53361"/>
    <lineage>
        <taxon>Bacteria</taxon>
        <taxon>Bacillati</taxon>
        <taxon>Actinomycetota</taxon>
        <taxon>Actinomycetes</taxon>
        <taxon>Micromonosporales</taxon>
        <taxon>Micromonosporaceae</taxon>
        <taxon>Dactylosporangium</taxon>
    </lineage>
</organism>
<dbReference type="Proteomes" id="UP001501444">
    <property type="component" value="Unassembled WGS sequence"/>
</dbReference>
<evidence type="ECO:0000313" key="2">
    <source>
        <dbReference type="EMBL" id="GAA2327327.1"/>
    </source>
</evidence>
<sequence>MDPRGQGGLTVGHYFFFSYARLDLNRHVEKFFDELCAEIRSHAGVGEDVTIGFRDNLNIPLGREWETALLQALSDSATFVALCTPSYFKSHQCGREWALFHERLAAFASAERPPVMLPLLWVRHTKLPAVARQVQYATDQLGARYPKEGLLNWVRRGFHQRRAEFVEALAEHIIQAKERYDLPPLSTTDRFESVISAFKSADAAFSAPAIPDPVIVTAAPASPVAGKATVRADKGTDQKARTVNFVVAAGTLTQMRDIRRQTEYYKDRDRDWEPYPHATPPSLAMLASQVALDNDFGARIRTIEELPGVRETIREYNELVVLLMDAWVTRSASKREAVQRFNDGAAARDVVLVPLNEEDIETYLEWRALKTEVLTLLEPYFTEVGEHRPLPLPVQDLTAMPGQLLRALVAANNDLFREGVVRRWLPGDDDGDLPFLSAPTK</sequence>
<dbReference type="InterPro" id="IPR000157">
    <property type="entry name" value="TIR_dom"/>
</dbReference>
<name>A0ABP5SC18_9ACTN</name>
<evidence type="ECO:0000313" key="3">
    <source>
        <dbReference type="Proteomes" id="UP001501444"/>
    </source>
</evidence>
<dbReference type="InterPro" id="IPR026367">
    <property type="entry name" value="FxsC_C"/>
</dbReference>
<accession>A0ABP5SC18</accession>
<protein>
    <recommendedName>
        <fullName evidence="1">TIR domain-containing protein</fullName>
    </recommendedName>
</protein>
<dbReference type="SUPFAM" id="SSF52200">
    <property type="entry name" value="Toll/Interleukin receptor TIR domain"/>
    <property type="match status" value="1"/>
</dbReference>
<proteinExistence type="predicted"/>
<dbReference type="InterPro" id="IPR047603">
    <property type="entry name" value="FxsC_N"/>
</dbReference>
<dbReference type="Gene3D" id="3.40.50.10140">
    <property type="entry name" value="Toll/interleukin-1 receptor homology (TIR) domain"/>
    <property type="match status" value="1"/>
</dbReference>
<dbReference type="NCBIfam" id="TIGR04276">
    <property type="entry name" value="FxsC_Cterm"/>
    <property type="match status" value="1"/>
</dbReference>
<feature type="domain" description="TIR" evidence="1">
    <location>
        <begin position="11"/>
        <end position="173"/>
    </location>
</feature>
<reference evidence="3" key="1">
    <citation type="journal article" date="2019" name="Int. J. Syst. Evol. Microbiol.">
        <title>The Global Catalogue of Microorganisms (GCM) 10K type strain sequencing project: providing services to taxonomists for standard genome sequencing and annotation.</title>
        <authorList>
            <consortium name="The Broad Institute Genomics Platform"/>
            <consortium name="The Broad Institute Genome Sequencing Center for Infectious Disease"/>
            <person name="Wu L."/>
            <person name="Ma J."/>
        </authorList>
    </citation>
    <scope>NUCLEOTIDE SEQUENCE [LARGE SCALE GENOMIC DNA]</scope>
    <source>
        <strain evidence="3">JCM 3272</strain>
    </source>
</reference>
<keyword evidence="3" id="KW-1185">Reference proteome</keyword>
<dbReference type="InterPro" id="IPR035897">
    <property type="entry name" value="Toll_tir_struct_dom_sf"/>
</dbReference>
<evidence type="ECO:0000259" key="1">
    <source>
        <dbReference type="PROSITE" id="PS50104"/>
    </source>
</evidence>
<dbReference type="PROSITE" id="PS50104">
    <property type="entry name" value="TIR"/>
    <property type="match status" value="1"/>
</dbReference>